<gene>
    <name evidence="5" type="primary">DHX35</name>
    <name evidence="5" type="ORF">g.19356</name>
</gene>
<dbReference type="SMART" id="SM00847">
    <property type="entry name" value="HA2"/>
    <property type="match status" value="1"/>
</dbReference>
<proteinExistence type="predicted"/>
<evidence type="ECO:0000259" key="3">
    <source>
        <dbReference type="PROSITE" id="PS51192"/>
    </source>
</evidence>
<dbReference type="InterPro" id="IPR014001">
    <property type="entry name" value="Helicase_ATP-bd"/>
</dbReference>
<dbReference type="PANTHER" id="PTHR18934:SF136">
    <property type="entry name" value="ATP-DEPENDENT RNA HELICASE DHX35-RELATED"/>
    <property type="match status" value="1"/>
</dbReference>
<keyword evidence="5" id="KW-0347">Helicase</keyword>
<dbReference type="Pfam" id="PF00271">
    <property type="entry name" value="Helicase_C"/>
    <property type="match status" value="1"/>
</dbReference>
<name>A0A6G1SKN6_9ACAR</name>
<organism evidence="5">
    <name type="scientific">Aceria tosichella</name>
    <name type="common">wheat curl mite</name>
    <dbReference type="NCBI Taxonomy" id="561515"/>
    <lineage>
        <taxon>Eukaryota</taxon>
        <taxon>Metazoa</taxon>
        <taxon>Ecdysozoa</taxon>
        <taxon>Arthropoda</taxon>
        <taxon>Chelicerata</taxon>
        <taxon>Arachnida</taxon>
        <taxon>Acari</taxon>
        <taxon>Acariformes</taxon>
        <taxon>Trombidiformes</taxon>
        <taxon>Prostigmata</taxon>
        <taxon>Eupodina</taxon>
        <taxon>Eriophyoidea</taxon>
        <taxon>Eriophyidae</taxon>
        <taxon>Eriophyinae</taxon>
        <taxon>Aceriini</taxon>
        <taxon>Aceria</taxon>
    </lineage>
</organism>
<sequence>MYRNDRLATAQRYPIDEYERHILFLLEGHQVLVVVGETGSGKSTRIPQILFSAGIYNSVDRDDVVEEGDSGDPKMLTRPKHKQICITQPRRVAAVQLAQRVSHDLGCNLGSTVGYAIRFQDVTSHEHTMIKFVTEGILIRELLFDPLLKKYSVIILDEVHQRNLNTDILLGLLKCILVKRADLKLIICSATLDVDEITAFFKYNNQCPAVLSTKGKSYPVKIFYKKQPVANYLDASVESVRNIHESIRLASGKILVFLTSQDEVDYVCQCLKDYAMTLSNRLDVQQLLILPFYAALKPEDISKVFDEHGKLTRVCIVSTNIAETSLTINNIAYVVDCGFAKLKIYDSKSATDCLIRVPISKSSAKQRAGRAGRTREGVVYRLYQESDYNQLEESTMPEIQRSPLMETITLLMSLGVDDITRFPLISKMPKANLVSALELLYALQAIDEKGKLTSTGQLMTQFNLDPRVSKMLVSLESAGCTKDACKIAAILQVKDIYTKGGRYASSLWANQDLQNLYSGQGDMITYLKIMNSFLDKQKNKKWADRRNLNYQALLNASDIANKLEAQMRNCGLSITSSRGRDEIIQRAVASGLFSNAAYLHPNGEYKTVKGDLSVYVHPTSVYSNDLIERPKFVVFVEILNTTKPYMRHIMAVEQSWLLEIAPHYYTFATSLEMMRNKTR</sequence>
<dbReference type="SMART" id="SM00490">
    <property type="entry name" value="HELICc"/>
    <property type="match status" value="1"/>
</dbReference>
<dbReference type="Gene3D" id="1.20.120.1080">
    <property type="match status" value="1"/>
</dbReference>
<dbReference type="InterPro" id="IPR011545">
    <property type="entry name" value="DEAD/DEAH_box_helicase_dom"/>
</dbReference>
<dbReference type="InterPro" id="IPR001650">
    <property type="entry name" value="Helicase_C-like"/>
</dbReference>
<dbReference type="PROSITE" id="PS51192">
    <property type="entry name" value="HELICASE_ATP_BIND_1"/>
    <property type="match status" value="1"/>
</dbReference>
<dbReference type="InterPro" id="IPR048333">
    <property type="entry name" value="HA2_WH"/>
</dbReference>
<dbReference type="GO" id="GO:0003723">
    <property type="term" value="F:RNA binding"/>
    <property type="evidence" value="ECO:0007669"/>
    <property type="project" value="TreeGrafter"/>
</dbReference>
<protein>
    <submittedName>
        <fullName evidence="5">Putative ATP-dependent RNA helicase DHX35</fullName>
    </submittedName>
</protein>
<keyword evidence="1" id="KW-0547">Nucleotide-binding</keyword>
<dbReference type="Pfam" id="PF07717">
    <property type="entry name" value="OB_NTP_bind"/>
    <property type="match status" value="1"/>
</dbReference>
<dbReference type="SMART" id="SM00487">
    <property type="entry name" value="DEXDc"/>
    <property type="match status" value="1"/>
</dbReference>
<dbReference type="PANTHER" id="PTHR18934">
    <property type="entry name" value="ATP-DEPENDENT RNA HELICASE"/>
    <property type="match status" value="1"/>
</dbReference>
<dbReference type="Pfam" id="PF04408">
    <property type="entry name" value="WHD_HA2"/>
    <property type="match status" value="1"/>
</dbReference>
<accession>A0A6G1SKN6</accession>
<dbReference type="InterPro" id="IPR007502">
    <property type="entry name" value="Helicase-assoc_dom"/>
</dbReference>
<dbReference type="InterPro" id="IPR011709">
    <property type="entry name" value="DEAD-box_helicase_OB_fold"/>
</dbReference>
<dbReference type="CDD" id="cd17917">
    <property type="entry name" value="DEXHc_RHA-like"/>
    <property type="match status" value="1"/>
</dbReference>
<dbReference type="Gene3D" id="3.40.50.300">
    <property type="entry name" value="P-loop containing nucleotide triphosphate hydrolases"/>
    <property type="match status" value="2"/>
</dbReference>
<dbReference type="CDD" id="cd18791">
    <property type="entry name" value="SF2_C_RHA"/>
    <property type="match status" value="1"/>
</dbReference>
<feature type="domain" description="Helicase C-terminal" evidence="4">
    <location>
        <begin position="239"/>
        <end position="415"/>
    </location>
</feature>
<dbReference type="AlphaFoldDB" id="A0A6G1SKN6"/>
<dbReference type="GO" id="GO:0004386">
    <property type="term" value="F:helicase activity"/>
    <property type="evidence" value="ECO:0007669"/>
    <property type="project" value="UniProtKB-KW"/>
</dbReference>
<evidence type="ECO:0000259" key="4">
    <source>
        <dbReference type="PROSITE" id="PS51194"/>
    </source>
</evidence>
<dbReference type="InterPro" id="IPR027417">
    <property type="entry name" value="P-loop_NTPase"/>
</dbReference>
<feature type="domain" description="Helicase ATP-binding" evidence="3">
    <location>
        <begin position="23"/>
        <end position="210"/>
    </location>
</feature>
<evidence type="ECO:0000256" key="2">
    <source>
        <dbReference type="ARBA" id="ARBA00022840"/>
    </source>
</evidence>
<dbReference type="SUPFAM" id="SSF52540">
    <property type="entry name" value="P-loop containing nucleoside triphosphate hydrolases"/>
    <property type="match status" value="1"/>
</dbReference>
<dbReference type="PROSITE" id="PS51194">
    <property type="entry name" value="HELICASE_CTER"/>
    <property type="match status" value="1"/>
</dbReference>
<keyword evidence="2" id="KW-0067">ATP-binding</keyword>
<evidence type="ECO:0000313" key="5">
    <source>
        <dbReference type="EMBL" id="MDE50470.1"/>
    </source>
</evidence>
<evidence type="ECO:0000256" key="1">
    <source>
        <dbReference type="ARBA" id="ARBA00022741"/>
    </source>
</evidence>
<dbReference type="EMBL" id="GGYP01005699">
    <property type="protein sequence ID" value="MDE50470.1"/>
    <property type="molecule type" value="Transcribed_RNA"/>
</dbReference>
<dbReference type="GO" id="GO:0005524">
    <property type="term" value="F:ATP binding"/>
    <property type="evidence" value="ECO:0007669"/>
    <property type="project" value="UniProtKB-KW"/>
</dbReference>
<keyword evidence="5" id="KW-0378">Hydrolase</keyword>
<reference evidence="5" key="1">
    <citation type="submission" date="2018-10" db="EMBL/GenBank/DDBJ databases">
        <title>Transcriptome assembly of Aceria tosichella (Wheat curl mite) Type 2.</title>
        <authorList>
            <person name="Scully E.D."/>
            <person name="Geib S.M."/>
            <person name="Palmer N.A."/>
            <person name="Gupta A.K."/>
            <person name="Sarath G."/>
            <person name="Tatineni S."/>
        </authorList>
    </citation>
    <scope>NUCLEOTIDE SEQUENCE</scope>
    <source>
        <strain evidence="5">LincolnNE</strain>
    </source>
</reference>
<dbReference type="Pfam" id="PF00270">
    <property type="entry name" value="DEAD"/>
    <property type="match status" value="1"/>
</dbReference>